<keyword evidence="4" id="KW-0479">Metal-binding</keyword>
<dbReference type="AlphaFoldDB" id="A0A553P8R3"/>
<name>A0A553P8R3_TIGCA</name>
<sequence length="223" mass="25680">MMDQNYGPATLTEVKTEIKTEPRGVRMGSNGFNMSLNNMPPTGGPSSSYMPNLGTRPEDDSKDHLPREQICCLKENGRRCGRVAGNASYSKRIQKTVMQRKLKLFEDASANHIYICDHHKDLIQSVRTKRRRKDSEDDSGETDSEHPDVDLYQLQVNTLRRYKKQFKVPSRPGLNKAQLADSLMRHFKTISVSEKETLTYFIYMVKTNKSKLDRERKDDDANF</sequence>
<dbReference type="InterPro" id="IPR024145">
    <property type="entry name" value="His_deAcase_SAP30/SAP30L"/>
</dbReference>
<dbReference type="Gene3D" id="6.10.160.20">
    <property type="match status" value="1"/>
</dbReference>
<evidence type="ECO:0000256" key="5">
    <source>
        <dbReference type="ARBA" id="ARBA00022771"/>
    </source>
</evidence>
<evidence type="ECO:0000256" key="3">
    <source>
        <dbReference type="ARBA" id="ARBA00022491"/>
    </source>
</evidence>
<evidence type="ECO:0000256" key="2">
    <source>
        <dbReference type="ARBA" id="ARBA00006283"/>
    </source>
</evidence>
<reference evidence="14 15" key="1">
    <citation type="journal article" date="2018" name="Nat. Ecol. Evol.">
        <title>Genomic signatures of mitonuclear coevolution across populations of Tigriopus californicus.</title>
        <authorList>
            <person name="Barreto F.S."/>
            <person name="Watson E.T."/>
            <person name="Lima T.G."/>
            <person name="Willett C.S."/>
            <person name="Edmands S."/>
            <person name="Li W."/>
            <person name="Burton R.S."/>
        </authorList>
    </citation>
    <scope>NUCLEOTIDE SEQUENCE [LARGE SCALE GENOMIC DNA]</scope>
    <source>
        <strain evidence="14 15">San Diego</strain>
    </source>
</reference>
<comment type="similarity">
    <text evidence="2">Belongs to the SAP30 family.</text>
</comment>
<dbReference type="InterPro" id="IPR038291">
    <property type="entry name" value="SAP30_C_sf"/>
</dbReference>
<evidence type="ECO:0000256" key="4">
    <source>
        <dbReference type="ARBA" id="ARBA00022723"/>
    </source>
</evidence>
<dbReference type="Proteomes" id="UP000318571">
    <property type="component" value="Chromosome 3"/>
</dbReference>
<evidence type="ECO:0000256" key="7">
    <source>
        <dbReference type="ARBA" id="ARBA00023015"/>
    </source>
</evidence>
<keyword evidence="8" id="KW-0238">DNA-binding</keyword>
<organism evidence="14 15">
    <name type="scientific">Tigriopus californicus</name>
    <name type="common">Marine copepod</name>
    <dbReference type="NCBI Taxonomy" id="6832"/>
    <lineage>
        <taxon>Eukaryota</taxon>
        <taxon>Metazoa</taxon>
        <taxon>Ecdysozoa</taxon>
        <taxon>Arthropoda</taxon>
        <taxon>Crustacea</taxon>
        <taxon>Multicrustacea</taxon>
        <taxon>Hexanauplia</taxon>
        <taxon>Copepoda</taxon>
        <taxon>Harpacticoida</taxon>
        <taxon>Harpacticidae</taxon>
        <taxon>Tigriopus</taxon>
    </lineage>
</organism>
<feature type="region of interest" description="Disordered" evidence="11">
    <location>
        <begin position="126"/>
        <end position="148"/>
    </location>
</feature>
<comment type="caution">
    <text evidence="14">The sequence shown here is derived from an EMBL/GenBank/DDBJ whole genome shotgun (WGS) entry which is preliminary data.</text>
</comment>
<dbReference type="OMA" id="SDQICCL"/>
<dbReference type="InterPro" id="IPR025717">
    <property type="entry name" value="SAP30_zn-finger"/>
</dbReference>
<dbReference type="STRING" id="6832.A0A553P8R3"/>
<feature type="domain" description="Histone deacetylase complex subunit SAP30 Sin3 binding" evidence="13">
    <location>
        <begin position="154"/>
        <end position="206"/>
    </location>
</feature>
<dbReference type="GO" id="GO:0000118">
    <property type="term" value="C:histone deacetylase complex"/>
    <property type="evidence" value="ECO:0007669"/>
    <property type="project" value="TreeGrafter"/>
</dbReference>
<feature type="region of interest" description="Disordered" evidence="11">
    <location>
        <begin position="40"/>
        <end position="63"/>
    </location>
</feature>
<evidence type="ECO:0000256" key="9">
    <source>
        <dbReference type="ARBA" id="ARBA00023163"/>
    </source>
</evidence>
<evidence type="ECO:0008006" key="16">
    <source>
        <dbReference type="Google" id="ProtNLM"/>
    </source>
</evidence>
<keyword evidence="15" id="KW-1185">Reference proteome</keyword>
<dbReference type="Gene3D" id="3.40.1800.30">
    <property type="match status" value="1"/>
</dbReference>
<dbReference type="InterPro" id="IPR025718">
    <property type="entry name" value="SAP30_Sin3-bd"/>
</dbReference>
<keyword evidence="6" id="KW-0862">Zinc</keyword>
<dbReference type="EMBL" id="VCGU01000007">
    <property type="protein sequence ID" value="TRY74068.1"/>
    <property type="molecule type" value="Genomic_DNA"/>
</dbReference>
<comment type="subcellular location">
    <subcellularLocation>
        <location evidence="1">Nucleus</location>
    </subcellularLocation>
</comment>
<dbReference type="Pfam" id="PF13866">
    <property type="entry name" value="zf-SAP30"/>
    <property type="match status" value="1"/>
</dbReference>
<feature type="domain" description="Histone deacetylase complex subunit SAP30 zinc-finger" evidence="12">
    <location>
        <begin position="67"/>
        <end position="137"/>
    </location>
</feature>
<dbReference type="PANTHER" id="PTHR13286:SF6">
    <property type="entry name" value="HISTONE DEACETYLASE COMPLEX SUBUNIT SAP30L-RELATED"/>
    <property type="match status" value="1"/>
</dbReference>
<evidence type="ECO:0000259" key="12">
    <source>
        <dbReference type="Pfam" id="PF13866"/>
    </source>
</evidence>
<protein>
    <recommendedName>
        <fullName evidence="16">Histone deacetylase complex subunit SAP30 Sin3 binding domain-containing protein</fullName>
    </recommendedName>
</protein>
<dbReference type="GO" id="GO:0006355">
    <property type="term" value="P:regulation of DNA-templated transcription"/>
    <property type="evidence" value="ECO:0007669"/>
    <property type="project" value="TreeGrafter"/>
</dbReference>
<evidence type="ECO:0000313" key="14">
    <source>
        <dbReference type="EMBL" id="TRY74068.1"/>
    </source>
</evidence>
<dbReference type="GO" id="GO:0003712">
    <property type="term" value="F:transcription coregulator activity"/>
    <property type="evidence" value="ECO:0007669"/>
    <property type="project" value="TreeGrafter"/>
</dbReference>
<dbReference type="Pfam" id="PF13867">
    <property type="entry name" value="SAP30_Sin3_bdg"/>
    <property type="match status" value="1"/>
</dbReference>
<dbReference type="GO" id="GO:0008270">
    <property type="term" value="F:zinc ion binding"/>
    <property type="evidence" value="ECO:0007669"/>
    <property type="project" value="UniProtKB-KW"/>
</dbReference>
<keyword evidence="3" id="KW-0678">Repressor</keyword>
<keyword evidence="9" id="KW-0804">Transcription</keyword>
<keyword evidence="7" id="KW-0805">Transcription regulation</keyword>
<gene>
    <name evidence="14" type="ORF">TCAL_06980</name>
</gene>
<keyword evidence="10" id="KW-0539">Nucleus</keyword>
<evidence type="ECO:0000256" key="11">
    <source>
        <dbReference type="SAM" id="MobiDB-lite"/>
    </source>
</evidence>
<proteinExistence type="inferred from homology"/>
<evidence type="ECO:0000256" key="6">
    <source>
        <dbReference type="ARBA" id="ARBA00022833"/>
    </source>
</evidence>
<evidence type="ECO:0000256" key="8">
    <source>
        <dbReference type="ARBA" id="ARBA00023125"/>
    </source>
</evidence>
<evidence type="ECO:0000313" key="15">
    <source>
        <dbReference type="Proteomes" id="UP000318571"/>
    </source>
</evidence>
<accession>A0A553P8R3</accession>
<dbReference type="GO" id="GO:0003677">
    <property type="term" value="F:DNA binding"/>
    <property type="evidence" value="ECO:0007669"/>
    <property type="project" value="UniProtKB-KW"/>
</dbReference>
<feature type="compositionally biased region" description="Polar residues" evidence="11">
    <location>
        <begin position="40"/>
        <end position="50"/>
    </location>
</feature>
<evidence type="ECO:0000256" key="1">
    <source>
        <dbReference type="ARBA" id="ARBA00004123"/>
    </source>
</evidence>
<dbReference type="PANTHER" id="PTHR13286">
    <property type="entry name" value="SAP30"/>
    <property type="match status" value="1"/>
</dbReference>
<evidence type="ECO:0000259" key="13">
    <source>
        <dbReference type="Pfam" id="PF13867"/>
    </source>
</evidence>
<evidence type="ECO:0000256" key="10">
    <source>
        <dbReference type="ARBA" id="ARBA00023242"/>
    </source>
</evidence>
<keyword evidence="5" id="KW-0863">Zinc-finger</keyword>